<gene>
    <name evidence="2" type="primary">Acey_s0112.g312</name>
    <name evidence="2" type="ORF">Y032_0112g312</name>
</gene>
<keyword evidence="1" id="KW-0175">Coiled coil</keyword>
<evidence type="ECO:0000313" key="3">
    <source>
        <dbReference type="Proteomes" id="UP000024635"/>
    </source>
</evidence>
<name>A0A016TDW1_9BILA</name>
<feature type="coiled-coil region" evidence="1">
    <location>
        <begin position="7"/>
        <end position="45"/>
    </location>
</feature>
<sequence>MMNDSDIKNLRRRINRAKVVLETEANELEIALENYGSAVDNLDKETPAISGIMSKVETNMDTAQGLLDWTQKPVIDLTRLRQDLN</sequence>
<accession>A0A016TDW1</accession>
<reference evidence="3" key="1">
    <citation type="journal article" date="2015" name="Nat. Genet.">
        <title>The genome and transcriptome of the zoonotic hookworm Ancylostoma ceylanicum identify infection-specific gene families.</title>
        <authorList>
            <person name="Schwarz E.M."/>
            <person name="Hu Y."/>
            <person name="Antoshechkin I."/>
            <person name="Miller M.M."/>
            <person name="Sternberg P.W."/>
            <person name="Aroian R.V."/>
        </authorList>
    </citation>
    <scope>NUCLEOTIDE SEQUENCE</scope>
    <source>
        <strain evidence="3">HY135</strain>
    </source>
</reference>
<protein>
    <submittedName>
        <fullName evidence="2">Uncharacterized protein</fullName>
    </submittedName>
</protein>
<evidence type="ECO:0000256" key="1">
    <source>
        <dbReference type="SAM" id="Coils"/>
    </source>
</evidence>
<dbReference type="AlphaFoldDB" id="A0A016TDW1"/>
<dbReference type="EMBL" id="JARK01001448">
    <property type="protein sequence ID" value="EYC00877.1"/>
    <property type="molecule type" value="Genomic_DNA"/>
</dbReference>
<comment type="caution">
    <text evidence="2">The sequence shown here is derived from an EMBL/GenBank/DDBJ whole genome shotgun (WGS) entry which is preliminary data.</text>
</comment>
<dbReference type="Proteomes" id="UP000024635">
    <property type="component" value="Unassembled WGS sequence"/>
</dbReference>
<proteinExistence type="predicted"/>
<keyword evidence="3" id="KW-1185">Reference proteome</keyword>
<evidence type="ECO:0000313" key="2">
    <source>
        <dbReference type="EMBL" id="EYC00877.1"/>
    </source>
</evidence>
<organism evidence="2 3">
    <name type="scientific">Ancylostoma ceylanicum</name>
    <dbReference type="NCBI Taxonomy" id="53326"/>
    <lineage>
        <taxon>Eukaryota</taxon>
        <taxon>Metazoa</taxon>
        <taxon>Ecdysozoa</taxon>
        <taxon>Nematoda</taxon>
        <taxon>Chromadorea</taxon>
        <taxon>Rhabditida</taxon>
        <taxon>Rhabditina</taxon>
        <taxon>Rhabditomorpha</taxon>
        <taxon>Strongyloidea</taxon>
        <taxon>Ancylostomatidae</taxon>
        <taxon>Ancylostomatinae</taxon>
        <taxon>Ancylostoma</taxon>
    </lineage>
</organism>